<keyword evidence="1" id="KW-0812">Transmembrane</keyword>
<evidence type="ECO:0000313" key="2">
    <source>
        <dbReference type="EMBL" id="BDZ51017.1"/>
    </source>
</evidence>
<evidence type="ECO:0000256" key="1">
    <source>
        <dbReference type="SAM" id="Phobius"/>
    </source>
</evidence>
<sequence length="273" mass="29201">MNFPLYRPPHPSLSRRRPFPFVTVTAASVSAVLGVGAVAEDLARTVDGLGPVTACALAIALVAALLVLAWCESGLLETGRRLRATRRHRRDTMVFESDLRAALEGERREIVHAARQAEGVIVGHGTVDSEIRVSGDPTRFVHERVPLVVRPPGVIRVLGPPGLSDAVLDALVVQLRTRHRTAGVLEIGERSLAGGRRITAQHRSGAVHWIFTTDSVPVQPSALLTEVWLGPDGTACVRTPSRTGNAWVPLEPCLVSVADSCVGSPVLTGGDKW</sequence>
<protein>
    <recommendedName>
        <fullName evidence="4">Type VII secretion protein EccE</fullName>
    </recommendedName>
</protein>
<proteinExistence type="predicted"/>
<dbReference type="EMBL" id="AP027732">
    <property type="protein sequence ID" value="BDZ51017.1"/>
    <property type="molecule type" value="Genomic_DNA"/>
</dbReference>
<dbReference type="Proteomes" id="UP001321486">
    <property type="component" value="Chromosome"/>
</dbReference>
<keyword evidence="3" id="KW-1185">Reference proteome</keyword>
<keyword evidence="1" id="KW-0472">Membrane</keyword>
<dbReference type="RefSeq" id="WP_286343878.1">
    <property type="nucleotide sequence ID" value="NZ_AP027732.1"/>
</dbReference>
<feature type="transmembrane region" description="Helical" evidence="1">
    <location>
        <begin position="21"/>
        <end position="39"/>
    </location>
</feature>
<gene>
    <name evidence="2" type="ORF">GCM10025867_32580</name>
</gene>
<accession>A0ABM8GRC5</accession>
<reference evidence="3" key="1">
    <citation type="journal article" date="2019" name="Int. J. Syst. Evol. Microbiol.">
        <title>The Global Catalogue of Microorganisms (GCM) 10K type strain sequencing project: providing services to taxonomists for standard genome sequencing and annotation.</title>
        <authorList>
            <consortium name="The Broad Institute Genomics Platform"/>
            <consortium name="The Broad Institute Genome Sequencing Center for Infectious Disease"/>
            <person name="Wu L."/>
            <person name="Ma J."/>
        </authorList>
    </citation>
    <scope>NUCLEOTIDE SEQUENCE [LARGE SCALE GENOMIC DNA]</scope>
    <source>
        <strain evidence="3">NBRC 108728</strain>
    </source>
</reference>
<organism evidence="2 3">
    <name type="scientific">Frondihabitans sucicola</name>
    <dbReference type="NCBI Taxonomy" id="1268041"/>
    <lineage>
        <taxon>Bacteria</taxon>
        <taxon>Bacillati</taxon>
        <taxon>Actinomycetota</taxon>
        <taxon>Actinomycetes</taxon>
        <taxon>Micrococcales</taxon>
        <taxon>Microbacteriaceae</taxon>
        <taxon>Frondihabitans</taxon>
    </lineage>
</organism>
<name>A0ABM8GRC5_9MICO</name>
<evidence type="ECO:0000313" key="3">
    <source>
        <dbReference type="Proteomes" id="UP001321486"/>
    </source>
</evidence>
<evidence type="ECO:0008006" key="4">
    <source>
        <dbReference type="Google" id="ProtNLM"/>
    </source>
</evidence>
<feature type="transmembrane region" description="Helical" evidence="1">
    <location>
        <begin position="51"/>
        <end position="71"/>
    </location>
</feature>
<keyword evidence="1" id="KW-1133">Transmembrane helix</keyword>